<keyword evidence="1" id="KW-0378">Hydrolase</keyword>
<organism evidence="4 5">
    <name type="scientific">Punica granatum</name>
    <name type="common">Pomegranate</name>
    <dbReference type="NCBI Taxonomy" id="22663"/>
    <lineage>
        <taxon>Eukaryota</taxon>
        <taxon>Viridiplantae</taxon>
        <taxon>Streptophyta</taxon>
        <taxon>Embryophyta</taxon>
        <taxon>Tracheophyta</taxon>
        <taxon>Spermatophyta</taxon>
        <taxon>Magnoliopsida</taxon>
        <taxon>eudicotyledons</taxon>
        <taxon>Gunneridae</taxon>
        <taxon>Pentapetalae</taxon>
        <taxon>rosids</taxon>
        <taxon>malvids</taxon>
        <taxon>Myrtales</taxon>
        <taxon>Lythraceae</taxon>
        <taxon>Punica</taxon>
    </lineage>
</organism>
<evidence type="ECO:0000256" key="1">
    <source>
        <dbReference type="ARBA" id="ARBA00022801"/>
    </source>
</evidence>
<dbReference type="InterPro" id="IPR001579">
    <property type="entry name" value="Glyco_hydro_18_chit_AS"/>
</dbReference>
<evidence type="ECO:0000256" key="2">
    <source>
        <dbReference type="ARBA" id="ARBA00023295"/>
    </source>
</evidence>
<reference evidence="5" key="1">
    <citation type="journal article" date="2017" name="Plant J.">
        <title>The pomegranate (Punica granatum L.) genome and the genomics of punicalagin biosynthesis.</title>
        <authorList>
            <person name="Qin G."/>
            <person name="Xu C."/>
            <person name="Ming R."/>
            <person name="Tang H."/>
            <person name="Guyot R."/>
            <person name="Kramer E.M."/>
            <person name="Hu Y."/>
            <person name="Yi X."/>
            <person name="Qi Y."/>
            <person name="Xu X."/>
            <person name="Gao Z."/>
            <person name="Pan H."/>
            <person name="Jian J."/>
            <person name="Tian Y."/>
            <person name="Yue Z."/>
            <person name="Xu Y."/>
        </authorList>
    </citation>
    <scope>NUCLEOTIDE SEQUENCE [LARGE SCALE GENOMIC DNA]</scope>
    <source>
        <strain evidence="5">cv. Dabenzi</strain>
    </source>
</reference>
<dbReference type="InterPro" id="IPR001223">
    <property type="entry name" value="Glyco_hydro18_cat"/>
</dbReference>
<protein>
    <recommendedName>
        <fullName evidence="3">GH18 domain-containing protein</fullName>
    </recommendedName>
</protein>
<dbReference type="SUPFAM" id="SSF51445">
    <property type="entry name" value="(Trans)glycosidases"/>
    <property type="match status" value="1"/>
</dbReference>
<dbReference type="InterPro" id="IPR017853">
    <property type="entry name" value="GH"/>
</dbReference>
<dbReference type="GO" id="GO:0004553">
    <property type="term" value="F:hydrolase activity, hydrolyzing O-glycosyl compounds"/>
    <property type="evidence" value="ECO:0007669"/>
    <property type="project" value="InterPro"/>
</dbReference>
<dbReference type="PANTHER" id="PTHR46476:SF13">
    <property type="entry name" value="2, PUTATIVE, EXPRESSED-RELATED"/>
    <property type="match status" value="1"/>
</dbReference>
<accession>A0A218XXX2</accession>
<evidence type="ECO:0000313" key="5">
    <source>
        <dbReference type="Proteomes" id="UP000197138"/>
    </source>
</evidence>
<evidence type="ECO:0000259" key="3">
    <source>
        <dbReference type="PROSITE" id="PS51910"/>
    </source>
</evidence>
<dbReference type="PROSITE" id="PS01095">
    <property type="entry name" value="GH18_1"/>
    <property type="match status" value="1"/>
</dbReference>
<evidence type="ECO:0000313" key="4">
    <source>
        <dbReference type="EMBL" id="OWM89351.1"/>
    </source>
</evidence>
<dbReference type="Gene3D" id="3.20.20.80">
    <property type="entry name" value="Glycosidases"/>
    <property type="match status" value="1"/>
</dbReference>
<dbReference type="PROSITE" id="PS51910">
    <property type="entry name" value="GH18_2"/>
    <property type="match status" value="1"/>
</dbReference>
<feature type="domain" description="GH18" evidence="3">
    <location>
        <begin position="1"/>
        <end position="141"/>
    </location>
</feature>
<gene>
    <name evidence="4" type="ORF">CDL15_Pgr024099</name>
</gene>
<proteinExistence type="predicted"/>
<dbReference type="AlphaFoldDB" id="A0A218XXX2"/>
<name>A0A218XXX2_PUNGR</name>
<sequence length="141" mass="15711">MKQKHPNVKFAVILGGDSVAGCYAYLAPKSTKSWVTNAVSSITRMVREFDLDGVDIDYEHFKASPVVFAECIGQLITLLKKDKSGSRPVPSSLEEVRASYVNFQFYAYDRIGVPQFVGHFNQQAHNYNGGHTLASFLVQTF</sequence>
<comment type="caution">
    <text evidence="4">The sequence shown here is derived from an EMBL/GenBank/DDBJ whole genome shotgun (WGS) entry which is preliminary data.</text>
</comment>
<dbReference type="Proteomes" id="UP000197138">
    <property type="component" value="Unassembled WGS sequence"/>
</dbReference>
<keyword evidence="2" id="KW-0326">Glycosidase</keyword>
<dbReference type="EMBL" id="MTKT01000666">
    <property type="protein sequence ID" value="OWM89351.1"/>
    <property type="molecule type" value="Genomic_DNA"/>
</dbReference>
<dbReference type="GO" id="GO:0005975">
    <property type="term" value="P:carbohydrate metabolic process"/>
    <property type="evidence" value="ECO:0007669"/>
    <property type="project" value="InterPro"/>
</dbReference>
<dbReference type="PANTHER" id="PTHR46476">
    <property type="entry name" value="CHITINASE 2-LIKE"/>
    <property type="match status" value="1"/>
</dbReference>